<accession>A0ABR8MNV9</accession>
<dbReference type="InterPro" id="IPR049254">
    <property type="entry name" value="Phage_tail_terminator"/>
</dbReference>
<protein>
    <recommendedName>
        <fullName evidence="3">DUF3168 domain-containing protein</fullName>
    </recommendedName>
</protein>
<dbReference type="RefSeq" id="WP_191201908.1">
    <property type="nucleotide sequence ID" value="NZ_JACXZA010000001.1"/>
</dbReference>
<organism evidence="1 2">
    <name type="scientific">Paenibacillus terricola</name>
    <dbReference type="NCBI Taxonomy" id="2763503"/>
    <lineage>
        <taxon>Bacteria</taxon>
        <taxon>Bacillati</taxon>
        <taxon>Bacillota</taxon>
        <taxon>Bacilli</taxon>
        <taxon>Bacillales</taxon>
        <taxon>Paenibacillaceae</taxon>
        <taxon>Paenibacillus</taxon>
    </lineage>
</organism>
<keyword evidence="2" id="KW-1185">Reference proteome</keyword>
<gene>
    <name evidence="1" type="ORF">H8B09_02600</name>
</gene>
<sequence>METVIDIRDSVVGLLAESFPGTVIYTETMGQETTPCFQMTDCSVTYNRIMGRRYARVYAFDIRYFPSGSSPEPIQDASQIAERLAEVMEYIPLGRGKLRGSGMRHEMVEGVMHFYFEIRMHVFKKQQSAPKMAAMDMEGRIKNEQSTNEWEDSIG</sequence>
<dbReference type="Proteomes" id="UP000609346">
    <property type="component" value="Unassembled WGS sequence"/>
</dbReference>
<comment type="caution">
    <text evidence="1">The sequence shown here is derived from an EMBL/GenBank/DDBJ whole genome shotgun (WGS) entry which is preliminary data.</text>
</comment>
<reference evidence="1 2" key="1">
    <citation type="submission" date="2020-09" db="EMBL/GenBank/DDBJ databases">
        <title>Paenibacillus sp. strain PR3 16S rRNA gene Genome sequencing and assembly.</title>
        <authorList>
            <person name="Kim J."/>
        </authorList>
    </citation>
    <scope>NUCLEOTIDE SEQUENCE [LARGE SCALE GENOMIC DNA]</scope>
    <source>
        <strain evidence="1 2">PR3</strain>
    </source>
</reference>
<name>A0ABR8MNV9_9BACL</name>
<dbReference type="EMBL" id="JACXZA010000001">
    <property type="protein sequence ID" value="MBD3917628.1"/>
    <property type="molecule type" value="Genomic_DNA"/>
</dbReference>
<evidence type="ECO:0008006" key="3">
    <source>
        <dbReference type="Google" id="ProtNLM"/>
    </source>
</evidence>
<evidence type="ECO:0000313" key="2">
    <source>
        <dbReference type="Proteomes" id="UP000609346"/>
    </source>
</evidence>
<dbReference type="Pfam" id="PF20765">
    <property type="entry name" value="Phage_tail_terminator_8"/>
    <property type="match status" value="1"/>
</dbReference>
<proteinExistence type="predicted"/>
<evidence type="ECO:0000313" key="1">
    <source>
        <dbReference type="EMBL" id="MBD3917628.1"/>
    </source>
</evidence>